<dbReference type="NCBIfam" id="NF001413">
    <property type="entry name" value="PRK00290.1"/>
    <property type="match status" value="1"/>
</dbReference>
<comment type="induction">
    <text evidence="7">By stress conditions e.g. heat shock.</text>
</comment>
<dbReference type="InterPro" id="IPR012725">
    <property type="entry name" value="Chaperone_DnaK"/>
</dbReference>
<dbReference type="FunFam" id="3.90.640.10:FF:000003">
    <property type="entry name" value="Molecular chaperone DnaK"/>
    <property type="match status" value="1"/>
</dbReference>
<feature type="compositionally biased region" description="Basic and acidic residues" evidence="9">
    <location>
        <begin position="493"/>
        <end position="507"/>
    </location>
</feature>
<dbReference type="Proteomes" id="UP000243528">
    <property type="component" value="Unassembled WGS sequence"/>
</dbReference>
<evidence type="ECO:0000256" key="5">
    <source>
        <dbReference type="ARBA" id="ARBA00023016"/>
    </source>
</evidence>
<dbReference type="AlphaFoldDB" id="A0A2P8DYQ8"/>
<dbReference type="PROSITE" id="PS00297">
    <property type="entry name" value="HSP70_1"/>
    <property type="match status" value="1"/>
</dbReference>
<evidence type="ECO:0000256" key="7">
    <source>
        <dbReference type="HAMAP-Rule" id="MF_00332"/>
    </source>
</evidence>
<evidence type="ECO:0000256" key="2">
    <source>
        <dbReference type="ARBA" id="ARBA00022553"/>
    </source>
</evidence>
<dbReference type="PROSITE" id="PS00329">
    <property type="entry name" value="HSP70_2"/>
    <property type="match status" value="1"/>
</dbReference>
<keyword evidence="5 7" id="KW-0346">Stress response</keyword>
<keyword evidence="6 7" id="KW-0143">Chaperone</keyword>
<dbReference type="InterPro" id="IPR018181">
    <property type="entry name" value="Heat_shock_70_CS"/>
</dbReference>
<evidence type="ECO:0000256" key="9">
    <source>
        <dbReference type="SAM" id="MobiDB-lite"/>
    </source>
</evidence>
<dbReference type="FunFam" id="2.60.34.10:FF:000014">
    <property type="entry name" value="Chaperone protein DnaK HSP70"/>
    <property type="match status" value="1"/>
</dbReference>
<sequence>MAQAVGIDLGTTNSVVSVLEGGEPAVIANAEGSRTTPSVVAFAKNGEVLVGEVAKRQAVTNVERTIRSVKRHMGSDWKQEVDDKTFTPQQISAFVLQKLKRDAESYLGEDVTDAVVTVPAYFNDAQRQATKEAGEIAGLNVLRIVNEPTAAALAYGLDKESDQTILVFDLGGGTFDVSLLEIGEGVVEVKATSGDNHLGGDDWDQKIVDWMVERVKSANGLDLSKDKIAMQRVREAAERAKIELSSSTQTSISLPYIAQDEDKNPVHVDESISRAQFEQMTSDLLERTRKPFENVVRDAGISVDQINHVVLVGGSTRMPAVVDLVKELTGGKEPNKGVNPDEVVAVGASLQAGVLRGDVKDVLLLDVTPLSLGIETKGGVMTKLIERNTTIPTKRSEIFTTADDNQPTVGIQVFQGEREIAAYNKKLGTFDLTGLPPAPRGVPQIEVTFDIDANGIVHVSAKDLGTGREQSMTITGGSSLPKEDIDRMVKEAEEYAEEDRKRRESAETRNQAESLVYQTEKFLADNDEKVGTLSQEVRDDVDSALAEAKKALEGTDDAAIKSSSERLQTAFQALGAAIYATAEQPTGTADAGATGEDGSASAGAAQGDAEEDVVEAEIVDEEKDDNK</sequence>
<dbReference type="Gene3D" id="1.20.1270.10">
    <property type="match status" value="1"/>
</dbReference>
<comment type="caution">
    <text evidence="10">The sequence shown here is derived from an EMBL/GenBank/DDBJ whole genome shotgun (WGS) entry which is preliminary data.</text>
</comment>
<accession>A0A2P8DYQ8</accession>
<comment type="similarity">
    <text evidence="1 7 8">Belongs to the heat shock protein 70 family.</text>
</comment>
<organism evidence="10 11">
    <name type="scientific">Haloactinopolyspora alba</name>
    <dbReference type="NCBI Taxonomy" id="648780"/>
    <lineage>
        <taxon>Bacteria</taxon>
        <taxon>Bacillati</taxon>
        <taxon>Actinomycetota</taxon>
        <taxon>Actinomycetes</taxon>
        <taxon>Jiangellales</taxon>
        <taxon>Jiangellaceae</taxon>
        <taxon>Haloactinopolyspora</taxon>
    </lineage>
</organism>
<dbReference type="Gene3D" id="3.90.640.10">
    <property type="entry name" value="Actin, Chain A, domain 4"/>
    <property type="match status" value="1"/>
</dbReference>
<feature type="region of interest" description="Disordered" evidence="9">
    <location>
        <begin position="586"/>
        <end position="627"/>
    </location>
</feature>
<evidence type="ECO:0000256" key="4">
    <source>
        <dbReference type="ARBA" id="ARBA00022840"/>
    </source>
</evidence>
<evidence type="ECO:0000256" key="6">
    <source>
        <dbReference type="ARBA" id="ARBA00023186"/>
    </source>
</evidence>
<dbReference type="PANTHER" id="PTHR19375">
    <property type="entry name" value="HEAT SHOCK PROTEIN 70KDA"/>
    <property type="match status" value="1"/>
</dbReference>
<dbReference type="GO" id="GO:0005524">
    <property type="term" value="F:ATP binding"/>
    <property type="evidence" value="ECO:0007669"/>
    <property type="project" value="UniProtKB-UniRule"/>
</dbReference>
<feature type="compositionally biased region" description="Low complexity" evidence="9">
    <location>
        <begin position="586"/>
        <end position="607"/>
    </location>
</feature>
<feature type="region of interest" description="Disordered" evidence="9">
    <location>
        <begin position="493"/>
        <end position="513"/>
    </location>
</feature>
<dbReference type="PROSITE" id="PS01036">
    <property type="entry name" value="HSP70_3"/>
    <property type="match status" value="1"/>
</dbReference>
<dbReference type="FunFam" id="3.30.420.40:FF:000071">
    <property type="entry name" value="Molecular chaperone DnaK"/>
    <property type="match status" value="1"/>
</dbReference>
<dbReference type="InterPro" id="IPR029048">
    <property type="entry name" value="HSP70_C_sf"/>
</dbReference>
<dbReference type="FunFam" id="1.20.1270.10:FF:000001">
    <property type="entry name" value="Molecular chaperone DnaK"/>
    <property type="match status" value="1"/>
</dbReference>
<dbReference type="EMBL" id="PYGE01000010">
    <property type="protein sequence ID" value="PSL02351.1"/>
    <property type="molecule type" value="Genomic_DNA"/>
</dbReference>
<reference evidence="10 11" key="1">
    <citation type="submission" date="2018-03" db="EMBL/GenBank/DDBJ databases">
        <title>Genomic Encyclopedia of Archaeal and Bacterial Type Strains, Phase II (KMG-II): from individual species to whole genera.</title>
        <authorList>
            <person name="Goeker M."/>
        </authorList>
    </citation>
    <scope>NUCLEOTIDE SEQUENCE [LARGE SCALE GENOMIC DNA]</scope>
    <source>
        <strain evidence="10 11">DSM 45211</strain>
    </source>
</reference>
<evidence type="ECO:0000256" key="3">
    <source>
        <dbReference type="ARBA" id="ARBA00022741"/>
    </source>
</evidence>
<dbReference type="SUPFAM" id="SSF100920">
    <property type="entry name" value="Heat shock protein 70kD (HSP70), peptide-binding domain"/>
    <property type="match status" value="1"/>
</dbReference>
<evidence type="ECO:0000256" key="1">
    <source>
        <dbReference type="ARBA" id="ARBA00007381"/>
    </source>
</evidence>
<keyword evidence="11" id="KW-1185">Reference proteome</keyword>
<protein>
    <recommendedName>
        <fullName evidence="7">Chaperone protein DnaK</fullName>
    </recommendedName>
    <alternativeName>
        <fullName evidence="7">HSP70</fullName>
    </alternativeName>
    <alternativeName>
        <fullName evidence="7">Heat shock 70 kDa protein</fullName>
    </alternativeName>
    <alternativeName>
        <fullName evidence="7">Heat shock protein 70</fullName>
    </alternativeName>
</protein>
<dbReference type="RefSeq" id="WP_106537894.1">
    <property type="nucleotide sequence ID" value="NZ_PYGE01000010.1"/>
</dbReference>
<feature type="compositionally biased region" description="Acidic residues" evidence="9">
    <location>
        <begin position="608"/>
        <end position="627"/>
    </location>
</feature>
<feature type="modified residue" description="Phosphothreonine; by autocatalysis" evidence="7">
    <location>
        <position position="174"/>
    </location>
</feature>
<dbReference type="Pfam" id="PF00012">
    <property type="entry name" value="HSP70"/>
    <property type="match status" value="1"/>
</dbReference>
<proteinExistence type="evidence at transcript level"/>
<name>A0A2P8DYQ8_9ACTN</name>
<dbReference type="GO" id="GO:0140662">
    <property type="term" value="F:ATP-dependent protein folding chaperone"/>
    <property type="evidence" value="ECO:0007669"/>
    <property type="project" value="InterPro"/>
</dbReference>
<dbReference type="OrthoDB" id="9766019at2"/>
<gene>
    <name evidence="7" type="primary">dnaK</name>
    <name evidence="10" type="ORF">CLV30_1104</name>
</gene>
<keyword evidence="3 7" id="KW-0547">Nucleotide-binding</keyword>
<dbReference type="CDD" id="cd10234">
    <property type="entry name" value="ASKHA_NBD_HSP70_DnaK-like"/>
    <property type="match status" value="1"/>
</dbReference>
<keyword evidence="2 7" id="KW-0597">Phosphoprotein</keyword>
<dbReference type="NCBIfam" id="TIGR02350">
    <property type="entry name" value="prok_dnaK"/>
    <property type="match status" value="1"/>
</dbReference>
<dbReference type="InterPro" id="IPR043129">
    <property type="entry name" value="ATPase_NBD"/>
</dbReference>
<dbReference type="SUPFAM" id="SSF53067">
    <property type="entry name" value="Actin-like ATPase domain"/>
    <property type="match status" value="2"/>
</dbReference>
<comment type="function">
    <text evidence="7">Acts as a chaperone.</text>
</comment>
<evidence type="ECO:0000256" key="8">
    <source>
        <dbReference type="RuleBase" id="RU003322"/>
    </source>
</evidence>
<evidence type="ECO:0000313" key="11">
    <source>
        <dbReference type="Proteomes" id="UP000243528"/>
    </source>
</evidence>
<dbReference type="Gene3D" id="2.60.34.10">
    <property type="entry name" value="Substrate Binding Domain Of DNAk, Chain A, domain 1"/>
    <property type="match status" value="1"/>
</dbReference>
<dbReference type="SUPFAM" id="SSF100934">
    <property type="entry name" value="Heat shock protein 70kD (HSP70), C-terminal subdomain"/>
    <property type="match status" value="1"/>
</dbReference>
<dbReference type="Gene3D" id="3.30.420.40">
    <property type="match status" value="2"/>
</dbReference>
<keyword evidence="4 7" id="KW-0067">ATP-binding</keyword>
<dbReference type="InterPro" id="IPR013126">
    <property type="entry name" value="Hsp_70_fam"/>
</dbReference>
<dbReference type="PRINTS" id="PR00301">
    <property type="entry name" value="HEATSHOCK70"/>
</dbReference>
<dbReference type="InterPro" id="IPR029047">
    <property type="entry name" value="HSP70_peptide-bd_sf"/>
</dbReference>
<dbReference type="GO" id="GO:0051082">
    <property type="term" value="F:unfolded protein binding"/>
    <property type="evidence" value="ECO:0007669"/>
    <property type="project" value="InterPro"/>
</dbReference>
<dbReference type="HAMAP" id="MF_00332">
    <property type="entry name" value="DnaK"/>
    <property type="match status" value="1"/>
</dbReference>
<evidence type="ECO:0000313" key="10">
    <source>
        <dbReference type="EMBL" id="PSL02351.1"/>
    </source>
</evidence>